<dbReference type="PANTHER" id="PTHR43038:SF3">
    <property type="entry name" value="ABC TRANSPORTER G FAMILY MEMBER 20 ISOFORM X1"/>
    <property type="match status" value="1"/>
</dbReference>
<keyword evidence="5" id="KW-1185">Reference proteome</keyword>
<dbReference type="HOGENOM" id="CLU_000604_1_2_9"/>
<dbReference type="GO" id="GO:0005524">
    <property type="term" value="F:ATP binding"/>
    <property type="evidence" value="ECO:0007669"/>
    <property type="project" value="UniProtKB-KW"/>
</dbReference>
<keyword evidence="1" id="KW-0547">Nucleotide-binding</keyword>
<dbReference type="InterPro" id="IPR003593">
    <property type="entry name" value="AAA+_ATPase"/>
</dbReference>
<dbReference type="InterPro" id="IPR027417">
    <property type="entry name" value="P-loop_NTPase"/>
</dbReference>
<dbReference type="Gene3D" id="3.40.50.300">
    <property type="entry name" value="P-loop containing nucleotide triphosphate hydrolases"/>
    <property type="match status" value="1"/>
</dbReference>
<gene>
    <name evidence="4" type="primary">ybhF2</name>
    <name evidence="4" type="ordered locus">Tph_c24820</name>
</gene>
<dbReference type="STRING" id="1089553.Tph_c24820"/>
<keyword evidence="4" id="KW-0378">Hydrolase</keyword>
<proteinExistence type="predicted"/>
<keyword evidence="2 4" id="KW-0067">ATP-binding</keyword>
<sequence>MIRVEGLTKAYGDKVAVADVSLEVQKGEILGLVGPDGAGKTTLLRMVCGLLTPDGGEVFLKGKNLREVERGREDLGYMPQRFSLYEDLTVMENILFFGSLYGLPRRTILARAEEILSLTAMLEFKARLAAHLSGGMRQKLALTCALITRPAILVLDEPTYGVDPESRKEFWKILYYLNKEGMTLLISTPYMDEAELCHRVAFINEGRLAVTGMPQELKASFPYHLLEVRAAGIEPDFFREIAGIEDVSYYGDRFRLMAQDPDACRREIAARLSLPEQEAELAIREVPPGMEDVFVWLAERGGKV</sequence>
<dbReference type="CDD" id="cd03230">
    <property type="entry name" value="ABC_DR_subfamily_A"/>
    <property type="match status" value="1"/>
</dbReference>
<dbReference type="EC" id="3.6.3.-" evidence="4"/>
<organism evidence="4 5">
    <name type="scientific">Thermacetogenium phaeum (strain ATCC BAA-254 / DSM 26808 / PB)</name>
    <dbReference type="NCBI Taxonomy" id="1089553"/>
    <lineage>
        <taxon>Bacteria</taxon>
        <taxon>Bacillati</taxon>
        <taxon>Bacillota</taxon>
        <taxon>Clostridia</taxon>
        <taxon>Thermoanaerobacterales</taxon>
        <taxon>Thermoanaerobacteraceae</taxon>
        <taxon>Thermacetogenium</taxon>
    </lineage>
</organism>
<dbReference type="GO" id="GO:0016887">
    <property type="term" value="F:ATP hydrolysis activity"/>
    <property type="evidence" value="ECO:0007669"/>
    <property type="project" value="InterPro"/>
</dbReference>
<accession>K4LI22</accession>
<feature type="domain" description="ABC transporter" evidence="3">
    <location>
        <begin position="2"/>
        <end position="230"/>
    </location>
</feature>
<name>K4LI22_THEPS</name>
<dbReference type="RefSeq" id="WP_015051518.1">
    <property type="nucleotide sequence ID" value="NC_018870.1"/>
</dbReference>
<dbReference type="PANTHER" id="PTHR43038">
    <property type="entry name" value="ATP-BINDING CASSETTE, SUB-FAMILY H, MEMBER 1"/>
    <property type="match status" value="1"/>
</dbReference>
<dbReference type="KEGG" id="tpz:Tph_c24820"/>
<dbReference type="SUPFAM" id="SSF52540">
    <property type="entry name" value="P-loop containing nucleoside triphosphate hydrolases"/>
    <property type="match status" value="1"/>
</dbReference>
<dbReference type="InterPro" id="IPR003439">
    <property type="entry name" value="ABC_transporter-like_ATP-bd"/>
</dbReference>
<evidence type="ECO:0000256" key="1">
    <source>
        <dbReference type="ARBA" id="ARBA00022741"/>
    </source>
</evidence>
<evidence type="ECO:0000313" key="4">
    <source>
        <dbReference type="EMBL" id="AFV12656.1"/>
    </source>
</evidence>
<dbReference type="EMBL" id="CP003732">
    <property type="protein sequence ID" value="AFV12656.1"/>
    <property type="molecule type" value="Genomic_DNA"/>
</dbReference>
<dbReference type="PROSITE" id="PS50893">
    <property type="entry name" value="ABC_TRANSPORTER_2"/>
    <property type="match status" value="1"/>
</dbReference>
<dbReference type="SMART" id="SM00382">
    <property type="entry name" value="AAA"/>
    <property type="match status" value="1"/>
</dbReference>
<reference evidence="4 5" key="1">
    <citation type="journal article" date="2012" name="BMC Genomics">
        <title>Genome-guided analysis of physiological and morphological traits of the fermentative acetate oxidizer Thermacetogenium phaeum.</title>
        <authorList>
            <person name="Oehler D."/>
            <person name="Poehlein A."/>
            <person name="Leimbach A."/>
            <person name="Muller N."/>
            <person name="Daniel R."/>
            <person name="Gottschalk G."/>
            <person name="Schink B."/>
        </authorList>
    </citation>
    <scope>NUCLEOTIDE SEQUENCE [LARGE SCALE GENOMIC DNA]</scope>
    <source>
        <strain evidence="5">ATCC BAA-254 / DSM 26808 / PB</strain>
    </source>
</reference>
<evidence type="ECO:0000259" key="3">
    <source>
        <dbReference type="PROSITE" id="PS50893"/>
    </source>
</evidence>
<dbReference type="OrthoDB" id="9804819at2"/>
<evidence type="ECO:0000313" key="5">
    <source>
        <dbReference type="Proteomes" id="UP000000467"/>
    </source>
</evidence>
<dbReference type="AlphaFoldDB" id="K4LI22"/>
<protein>
    <submittedName>
        <fullName evidence="4">ABC transporter ATP-binding protein YbhF</fullName>
        <ecNumber evidence="4">3.6.3.-</ecNumber>
    </submittedName>
</protein>
<dbReference type="Proteomes" id="UP000000467">
    <property type="component" value="Chromosome"/>
</dbReference>
<dbReference type="eggNOG" id="COG1131">
    <property type="taxonomic scope" value="Bacteria"/>
</dbReference>
<dbReference type="Pfam" id="PF00005">
    <property type="entry name" value="ABC_tran"/>
    <property type="match status" value="1"/>
</dbReference>
<evidence type="ECO:0000256" key="2">
    <source>
        <dbReference type="ARBA" id="ARBA00022840"/>
    </source>
</evidence>